<dbReference type="EMBL" id="LNQL01000004">
    <property type="protein sequence ID" value="KSU48324.1"/>
    <property type="molecule type" value="Genomic_DNA"/>
</dbReference>
<gene>
    <name evidence="1" type="ORF">AS033_11915</name>
</gene>
<dbReference type="OrthoDB" id="2354931at2"/>
<accession>A0A0V8GDG0</accession>
<dbReference type="AlphaFoldDB" id="A0A0V8GDG0"/>
<reference evidence="1 2" key="1">
    <citation type="journal article" date="2015" name="Int. J. Syst. Evol. Microbiol.">
        <title>Exiguobacterium enclense sp. nov., isolated from sediment.</title>
        <authorList>
            <person name="Dastager S.G."/>
            <person name="Mawlankar R."/>
            <person name="Sonalkar V.V."/>
            <person name="Thorat M.N."/>
            <person name="Mual P."/>
            <person name="Verma A."/>
            <person name="Krishnamurthi S."/>
            <person name="Tang S.K."/>
            <person name="Li W.J."/>
        </authorList>
    </citation>
    <scope>NUCLEOTIDE SEQUENCE [LARGE SCALE GENOMIC DNA]</scope>
    <source>
        <strain evidence="1 2">NIO-1109</strain>
    </source>
</reference>
<evidence type="ECO:0000313" key="2">
    <source>
        <dbReference type="Proteomes" id="UP000053797"/>
    </source>
</evidence>
<comment type="caution">
    <text evidence="1">The sequence shown here is derived from an EMBL/GenBank/DDBJ whole genome shotgun (WGS) entry which is preliminary data.</text>
</comment>
<dbReference type="RefSeq" id="WP_058265631.1">
    <property type="nucleotide sequence ID" value="NZ_FMYN01000004.1"/>
</dbReference>
<sequence>MRTLTSDQWQLAKKLLHEAVQYQMTLEKSAFASELIDQTTPVLWFGDATRSSWVTIATNPSRSQFLDRTGALRFDEHGPLFIRPQSMTWNAYLQEETLTESIRRFNRYFKQPNVYRTWFGRPGGGKLEGFLNGLGASFYETTFDPVIHLDFFPFPTHHYMGAIKERSVLEDSPFGQTFLLRLLELFSIKGIILLGKEHTERFAKLEPDIDWTTYRPTDYPDAIFQVGFSSRFQVPVVGLHFKPSEQFIGLGNRKDENGVSHGTYGSAEHLRQIGMIVLEKVTTYSEKGD</sequence>
<name>A0A0V8GDG0_9BACL</name>
<protein>
    <recommendedName>
        <fullName evidence="3">Uracil-DNA glycosylase</fullName>
    </recommendedName>
</protein>
<organism evidence="1 2">
    <name type="scientific">Exiguobacterium indicum</name>
    <dbReference type="NCBI Taxonomy" id="296995"/>
    <lineage>
        <taxon>Bacteria</taxon>
        <taxon>Bacillati</taxon>
        <taxon>Bacillota</taxon>
        <taxon>Bacilli</taxon>
        <taxon>Bacillales</taxon>
        <taxon>Bacillales Family XII. Incertae Sedis</taxon>
        <taxon>Exiguobacterium</taxon>
    </lineage>
</organism>
<evidence type="ECO:0000313" key="1">
    <source>
        <dbReference type="EMBL" id="KSU48324.1"/>
    </source>
</evidence>
<proteinExistence type="predicted"/>
<evidence type="ECO:0008006" key="3">
    <source>
        <dbReference type="Google" id="ProtNLM"/>
    </source>
</evidence>
<dbReference type="Proteomes" id="UP000053797">
    <property type="component" value="Unassembled WGS sequence"/>
</dbReference>